<dbReference type="CDD" id="cd19092">
    <property type="entry name" value="AKR_BsYcsN_EcYdhF-like"/>
    <property type="match status" value="1"/>
</dbReference>
<keyword evidence="3" id="KW-1185">Reference proteome</keyword>
<dbReference type="AlphaFoldDB" id="A0A366HAE9"/>
<dbReference type="InterPro" id="IPR036812">
    <property type="entry name" value="NAD(P)_OxRdtase_dom_sf"/>
</dbReference>
<gene>
    <name evidence="2" type="ORF">DES53_111186</name>
</gene>
<dbReference type="SUPFAM" id="SSF51430">
    <property type="entry name" value="NAD(P)-linked oxidoreductase"/>
    <property type="match status" value="1"/>
</dbReference>
<sequence length="332" mass="37360">MLALSLLLFNPLNGNFPLRTLDSAFNTSPMIPRLRLAPHSPEFSRIAYGTWRIIDEPAPTPQELNRRIQTCLELGMTTLDTAEIYGGYEVEEALGRALALTPGLRDKLEIVTKAGIYVPNKFHPERRTAHYNATGARMVKSLEKSLRFLGTDHVELLLVHRPDWLTRAEDTAKGLNDLVRSGKVRSTGVSNYNVHQFSLLNSQMEKPLVTNQLEYHFLHMEPIYDGTFSQCEQLGIVPMAWSPMAQGRIFDPKNEAAVRLKDAAEKMAPRYNGATLEQLAYAWILAHPSKPMPILGTNKVERIQSAAASVGITLEREDWYALWEAAQGRRIP</sequence>
<comment type="caution">
    <text evidence="2">The sequence shown here is derived from an EMBL/GenBank/DDBJ whole genome shotgun (WGS) entry which is preliminary data.</text>
</comment>
<proteinExistence type="predicted"/>
<dbReference type="InterPro" id="IPR050523">
    <property type="entry name" value="AKR_Detox_Biosynth"/>
</dbReference>
<organism evidence="2 3">
    <name type="scientific">Roseimicrobium gellanilyticum</name>
    <dbReference type="NCBI Taxonomy" id="748857"/>
    <lineage>
        <taxon>Bacteria</taxon>
        <taxon>Pseudomonadati</taxon>
        <taxon>Verrucomicrobiota</taxon>
        <taxon>Verrucomicrobiia</taxon>
        <taxon>Verrucomicrobiales</taxon>
        <taxon>Verrucomicrobiaceae</taxon>
        <taxon>Roseimicrobium</taxon>
    </lineage>
</organism>
<dbReference type="Gene3D" id="3.20.20.100">
    <property type="entry name" value="NADP-dependent oxidoreductase domain"/>
    <property type="match status" value="1"/>
</dbReference>
<evidence type="ECO:0000313" key="3">
    <source>
        <dbReference type="Proteomes" id="UP000253426"/>
    </source>
</evidence>
<protein>
    <submittedName>
        <fullName evidence="2">Putative oxidoreductase</fullName>
    </submittedName>
</protein>
<dbReference type="PANTHER" id="PTHR43364">
    <property type="entry name" value="NADH-SPECIFIC METHYLGLYOXAL REDUCTASE-RELATED"/>
    <property type="match status" value="1"/>
</dbReference>
<dbReference type="InterPro" id="IPR023210">
    <property type="entry name" value="NADP_OxRdtase_dom"/>
</dbReference>
<dbReference type="GO" id="GO:0005829">
    <property type="term" value="C:cytosol"/>
    <property type="evidence" value="ECO:0007669"/>
    <property type="project" value="TreeGrafter"/>
</dbReference>
<accession>A0A366HAE9</accession>
<dbReference type="Pfam" id="PF00248">
    <property type="entry name" value="Aldo_ket_red"/>
    <property type="match status" value="1"/>
</dbReference>
<name>A0A366HAE9_9BACT</name>
<dbReference type="Proteomes" id="UP000253426">
    <property type="component" value="Unassembled WGS sequence"/>
</dbReference>
<evidence type="ECO:0000259" key="1">
    <source>
        <dbReference type="Pfam" id="PF00248"/>
    </source>
</evidence>
<reference evidence="2 3" key="1">
    <citation type="submission" date="2018-06" db="EMBL/GenBank/DDBJ databases">
        <title>Genomic Encyclopedia of Type Strains, Phase IV (KMG-IV): sequencing the most valuable type-strain genomes for metagenomic binning, comparative biology and taxonomic classification.</title>
        <authorList>
            <person name="Goeker M."/>
        </authorList>
    </citation>
    <scope>NUCLEOTIDE SEQUENCE [LARGE SCALE GENOMIC DNA]</scope>
    <source>
        <strain evidence="2 3">DSM 25532</strain>
    </source>
</reference>
<evidence type="ECO:0000313" key="2">
    <source>
        <dbReference type="EMBL" id="RBP38666.1"/>
    </source>
</evidence>
<feature type="domain" description="NADP-dependent oxidoreductase" evidence="1">
    <location>
        <begin position="45"/>
        <end position="322"/>
    </location>
</feature>
<dbReference type="PANTHER" id="PTHR43364:SF1">
    <property type="entry name" value="OXIDOREDUCTASE YDHF"/>
    <property type="match status" value="1"/>
</dbReference>
<dbReference type="EMBL" id="QNRR01000011">
    <property type="protein sequence ID" value="RBP38666.1"/>
    <property type="molecule type" value="Genomic_DNA"/>
</dbReference>